<organism evidence="2 3">
    <name type="scientific">Agrobacterium bohemicum</name>
    <dbReference type="NCBI Taxonomy" id="2052828"/>
    <lineage>
        <taxon>Bacteria</taxon>
        <taxon>Pseudomonadati</taxon>
        <taxon>Pseudomonadota</taxon>
        <taxon>Alphaproteobacteria</taxon>
        <taxon>Hyphomicrobiales</taxon>
        <taxon>Rhizobiaceae</taxon>
        <taxon>Rhizobium/Agrobacterium group</taxon>
        <taxon>Agrobacterium</taxon>
    </lineage>
</organism>
<evidence type="ECO:0000259" key="1">
    <source>
        <dbReference type="Pfam" id="PF01863"/>
    </source>
</evidence>
<protein>
    <recommendedName>
        <fullName evidence="1">YgjP-like metallopeptidase domain-containing protein</fullName>
    </recommendedName>
</protein>
<gene>
    <name evidence="2" type="ORF">ATO67_07310</name>
</gene>
<dbReference type="STRING" id="2052828.ATO67_07310"/>
<sequence length="255" mass="28634">MFSLLRKTLKSSALSRSAPSQRMVDVDGRSLPITIRENQRATRITLRIEPGGKALKMTIPYGLHHRDVDDFLDRHNGWLKSRLSKFSDDAGLVDGGSIFIRGVLHRIEHTGTLRGVTHLATGEAGEAVLRVSGLPENLRKRIATFLKREARADLERLVAVHANSIGKPIRSISIKDTRSRWGSCSHEGNLSFSWRIVMAPESVIDYLAAHEVAHLREMNHGPKFWALCETLCPDMETSKTWLKRNGSQLHAIDFD</sequence>
<evidence type="ECO:0000313" key="3">
    <source>
        <dbReference type="Proteomes" id="UP000070498"/>
    </source>
</evidence>
<dbReference type="RefSeq" id="WP_067646123.1">
    <property type="nucleotide sequence ID" value="NZ_KQ961025.1"/>
</dbReference>
<dbReference type="Pfam" id="PF01863">
    <property type="entry name" value="YgjP-like"/>
    <property type="match status" value="1"/>
</dbReference>
<dbReference type="PANTHER" id="PTHR30399">
    <property type="entry name" value="UNCHARACTERIZED PROTEIN YGJP"/>
    <property type="match status" value="1"/>
</dbReference>
<name>A0A135P291_9HYPH</name>
<comment type="caution">
    <text evidence="2">The sequence shown here is derived from an EMBL/GenBank/DDBJ whole genome shotgun (WGS) entry which is preliminary data.</text>
</comment>
<dbReference type="InterPro" id="IPR002725">
    <property type="entry name" value="YgjP-like_metallopeptidase"/>
</dbReference>
<evidence type="ECO:0000313" key="2">
    <source>
        <dbReference type="EMBL" id="KXG85547.1"/>
    </source>
</evidence>
<dbReference type="PANTHER" id="PTHR30399:SF1">
    <property type="entry name" value="UTP PYROPHOSPHATASE"/>
    <property type="match status" value="1"/>
</dbReference>
<dbReference type="CDD" id="cd07344">
    <property type="entry name" value="M48_yhfN_like"/>
    <property type="match status" value="1"/>
</dbReference>
<proteinExistence type="predicted"/>
<dbReference type="InterPro" id="IPR053136">
    <property type="entry name" value="UTP_pyrophosphatase-like"/>
</dbReference>
<dbReference type="AlphaFoldDB" id="A0A135P291"/>
<dbReference type="Proteomes" id="UP000070498">
    <property type="component" value="Unassembled WGS sequence"/>
</dbReference>
<dbReference type="EMBL" id="LNUW01000032">
    <property type="protein sequence ID" value="KXG85547.1"/>
    <property type="molecule type" value="Genomic_DNA"/>
</dbReference>
<reference evidence="2 3" key="1">
    <citation type="submission" date="2015-11" db="EMBL/GenBank/DDBJ databases">
        <title>Draft genome sequence of Agrobacterium sp. R89-1.</title>
        <authorList>
            <person name="Zahradnik J."/>
            <person name="Kyslikova E."/>
            <person name="Palyzova A."/>
            <person name="Kyslik P."/>
        </authorList>
    </citation>
    <scope>NUCLEOTIDE SEQUENCE [LARGE SCALE GENOMIC DNA]</scope>
    <source>
        <strain evidence="2 3">R89-1</strain>
    </source>
</reference>
<keyword evidence="3" id="KW-1185">Reference proteome</keyword>
<feature type="domain" description="YgjP-like metallopeptidase" evidence="1">
    <location>
        <begin position="43"/>
        <end position="245"/>
    </location>
</feature>
<dbReference type="Gene3D" id="3.30.2010.10">
    <property type="entry name" value="Metalloproteases ('zincins'), catalytic domain"/>
    <property type="match status" value="1"/>
</dbReference>
<accession>A0A135P291</accession>